<dbReference type="CDD" id="cd06170">
    <property type="entry name" value="LuxR_C_like"/>
    <property type="match status" value="1"/>
</dbReference>
<evidence type="ECO:0000256" key="2">
    <source>
        <dbReference type="ARBA" id="ARBA00023125"/>
    </source>
</evidence>
<dbReference type="SUPFAM" id="SSF46894">
    <property type="entry name" value="C-terminal effector domain of the bipartite response regulators"/>
    <property type="match status" value="1"/>
</dbReference>
<comment type="caution">
    <text evidence="6">The sequence shown here is derived from an EMBL/GenBank/DDBJ whole genome shotgun (WGS) entry which is preliminary data.</text>
</comment>
<dbReference type="PROSITE" id="PS50110">
    <property type="entry name" value="RESPONSE_REGULATORY"/>
    <property type="match status" value="1"/>
</dbReference>
<dbReference type="Pfam" id="PF00196">
    <property type="entry name" value="GerE"/>
    <property type="match status" value="1"/>
</dbReference>
<dbReference type="InterPro" id="IPR000792">
    <property type="entry name" value="Tscrpt_reg_LuxR_C"/>
</dbReference>
<dbReference type="EMBL" id="JBHLXP010000003">
    <property type="protein sequence ID" value="MFC0049022.1"/>
    <property type="molecule type" value="Genomic_DNA"/>
</dbReference>
<dbReference type="SMART" id="SM00421">
    <property type="entry name" value="HTH_LUXR"/>
    <property type="match status" value="1"/>
</dbReference>
<organism evidence="6 7">
    <name type="scientific">Rheinheimera tilapiae</name>
    <dbReference type="NCBI Taxonomy" id="875043"/>
    <lineage>
        <taxon>Bacteria</taxon>
        <taxon>Pseudomonadati</taxon>
        <taxon>Pseudomonadota</taxon>
        <taxon>Gammaproteobacteria</taxon>
        <taxon>Chromatiales</taxon>
        <taxon>Chromatiaceae</taxon>
        <taxon>Rheinheimera</taxon>
    </lineage>
</organism>
<dbReference type="InterPro" id="IPR051015">
    <property type="entry name" value="EvgA-like"/>
</dbReference>
<reference evidence="6 7" key="1">
    <citation type="submission" date="2024-09" db="EMBL/GenBank/DDBJ databases">
        <authorList>
            <person name="Sun Q."/>
            <person name="Mori K."/>
        </authorList>
    </citation>
    <scope>NUCLEOTIDE SEQUENCE [LARGE SCALE GENOMIC DNA]</scope>
    <source>
        <strain evidence="6 7">KCTC 23315</strain>
    </source>
</reference>
<dbReference type="PRINTS" id="PR00038">
    <property type="entry name" value="HTHLUXR"/>
</dbReference>
<feature type="modified residue" description="4-aspartylphosphate" evidence="3">
    <location>
        <position position="55"/>
    </location>
</feature>
<keyword evidence="7" id="KW-1185">Reference proteome</keyword>
<keyword evidence="2" id="KW-0238">DNA-binding</keyword>
<sequence>MQYICVADDHPLYRDALKDVLTQHFSDLTVLEAGSLAEVQAMATRYSALDFILLDLNMPGMAGLNGLVQLRQQFPQIAVAMLSAEDDKQTVLQAMAFGAAGFISKAAGRQQLVSALRQLLNGDIYLPADTFRQSPVLSNNAFEHKAEQALLRGLTKKQIKVLQRMVSGESNKQIAEALCIAETTVKAHVSAVLAKLGVPSRVQAILLARDLDFSLYL</sequence>
<dbReference type="Gene3D" id="3.40.50.2300">
    <property type="match status" value="1"/>
</dbReference>
<dbReference type="PANTHER" id="PTHR45566:SF1">
    <property type="entry name" value="HTH-TYPE TRANSCRIPTIONAL REGULATOR YHJB-RELATED"/>
    <property type="match status" value="1"/>
</dbReference>
<name>A0ABV6BDR1_9GAMM</name>
<dbReference type="InterPro" id="IPR011006">
    <property type="entry name" value="CheY-like_superfamily"/>
</dbReference>
<evidence type="ECO:0000313" key="6">
    <source>
        <dbReference type="EMBL" id="MFC0049022.1"/>
    </source>
</evidence>
<dbReference type="SUPFAM" id="SSF52172">
    <property type="entry name" value="CheY-like"/>
    <property type="match status" value="1"/>
</dbReference>
<evidence type="ECO:0000259" key="4">
    <source>
        <dbReference type="PROSITE" id="PS50043"/>
    </source>
</evidence>
<dbReference type="Pfam" id="PF00072">
    <property type="entry name" value="Response_reg"/>
    <property type="match status" value="1"/>
</dbReference>
<dbReference type="RefSeq" id="WP_377244122.1">
    <property type="nucleotide sequence ID" value="NZ_JBHLXP010000003.1"/>
</dbReference>
<feature type="domain" description="Response regulatory" evidence="5">
    <location>
        <begin position="3"/>
        <end position="120"/>
    </location>
</feature>
<evidence type="ECO:0000313" key="7">
    <source>
        <dbReference type="Proteomes" id="UP001589813"/>
    </source>
</evidence>
<gene>
    <name evidence="6" type="ORF">ACFFJP_12065</name>
</gene>
<evidence type="ECO:0000256" key="1">
    <source>
        <dbReference type="ARBA" id="ARBA00022553"/>
    </source>
</evidence>
<keyword evidence="1 3" id="KW-0597">Phosphoprotein</keyword>
<evidence type="ECO:0000256" key="3">
    <source>
        <dbReference type="PROSITE-ProRule" id="PRU00169"/>
    </source>
</evidence>
<evidence type="ECO:0000259" key="5">
    <source>
        <dbReference type="PROSITE" id="PS50110"/>
    </source>
</evidence>
<feature type="domain" description="HTH luxR-type" evidence="4">
    <location>
        <begin position="147"/>
        <end position="212"/>
    </location>
</feature>
<proteinExistence type="predicted"/>
<dbReference type="SMART" id="SM00448">
    <property type="entry name" value="REC"/>
    <property type="match status" value="1"/>
</dbReference>
<dbReference type="CDD" id="cd17535">
    <property type="entry name" value="REC_NarL-like"/>
    <property type="match status" value="1"/>
</dbReference>
<dbReference type="PANTHER" id="PTHR45566">
    <property type="entry name" value="HTH-TYPE TRANSCRIPTIONAL REGULATOR YHJB-RELATED"/>
    <property type="match status" value="1"/>
</dbReference>
<dbReference type="PROSITE" id="PS00622">
    <property type="entry name" value="HTH_LUXR_1"/>
    <property type="match status" value="1"/>
</dbReference>
<dbReference type="InterPro" id="IPR058245">
    <property type="entry name" value="NreC/VraR/RcsB-like_REC"/>
</dbReference>
<dbReference type="InterPro" id="IPR001789">
    <property type="entry name" value="Sig_transdc_resp-reg_receiver"/>
</dbReference>
<dbReference type="Proteomes" id="UP001589813">
    <property type="component" value="Unassembled WGS sequence"/>
</dbReference>
<dbReference type="InterPro" id="IPR016032">
    <property type="entry name" value="Sig_transdc_resp-reg_C-effctor"/>
</dbReference>
<protein>
    <submittedName>
        <fullName evidence="6">Response regulator</fullName>
    </submittedName>
</protein>
<accession>A0ABV6BDR1</accession>
<dbReference type="PROSITE" id="PS50043">
    <property type="entry name" value="HTH_LUXR_2"/>
    <property type="match status" value="1"/>
</dbReference>